<gene>
    <name evidence="2" type="ORF">DERYTH_LOCUS4022</name>
</gene>
<evidence type="ECO:0000256" key="1">
    <source>
        <dbReference type="SAM" id="MobiDB-lite"/>
    </source>
</evidence>
<dbReference type="AlphaFoldDB" id="A0A9N9ABI1"/>
<protein>
    <submittedName>
        <fullName evidence="2">28877_t:CDS:1</fullName>
    </submittedName>
</protein>
<evidence type="ECO:0000313" key="2">
    <source>
        <dbReference type="EMBL" id="CAG8524171.1"/>
    </source>
</evidence>
<feature type="compositionally biased region" description="Acidic residues" evidence="1">
    <location>
        <begin position="107"/>
        <end position="117"/>
    </location>
</feature>
<feature type="region of interest" description="Disordered" evidence="1">
    <location>
        <begin position="102"/>
        <end position="131"/>
    </location>
</feature>
<accession>A0A9N9ABI1</accession>
<dbReference type="EMBL" id="CAJVPY010001494">
    <property type="protein sequence ID" value="CAG8524171.1"/>
    <property type="molecule type" value="Genomic_DNA"/>
</dbReference>
<evidence type="ECO:0000313" key="3">
    <source>
        <dbReference type="Proteomes" id="UP000789405"/>
    </source>
</evidence>
<keyword evidence="3" id="KW-1185">Reference proteome</keyword>
<dbReference type="Proteomes" id="UP000789405">
    <property type="component" value="Unassembled WGS sequence"/>
</dbReference>
<reference evidence="2" key="1">
    <citation type="submission" date="2021-06" db="EMBL/GenBank/DDBJ databases">
        <authorList>
            <person name="Kallberg Y."/>
            <person name="Tangrot J."/>
            <person name="Rosling A."/>
        </authorList>
    </citation>
    <scope>NUCLEOTIDE SEQUENCE</scope>
    <source>
        <strain evidence="2">MA453B</strain>
    </source>
</reference>
<comment type="caution">
    <text evidence="2">The sequence shown here is derived from an EMBL/GenBank/DDBJ whole genome shotgun (WGS) entry which is preliminary data.</text>
</comment>
<name>A0A9N9ABI1_9GLOM</name>
<organism evidence="2 3">
    <name type="scientific">Dentiscutata erythropus</name>
    <dbReference type="NCBI Taxonomy" id="1348616"/>
    <lineage>
        <taxon>Eukaryota</taxon>
        <taxon>Fungi</taxon>
        <taxon>Fungi incertae sedis</taxon>
        <taxon>Mucoromycota</taxon>
        <taxon>Glomeromycotina</taxon>
        <taxon>Glomeromycetes</taxon>
        <taxon>Diversisporales</taxon>
        <taxon>Gigasporaceae</taxon>
        <taxon>Dentiscutata</taxon>
    </lineage>
</organism>
<proteinExistence type="predicted"/>
<sequence>MKEEWFRQKPKTIANQKGCTIGEVNQKRGEYFLLKNYLLNQKSDEAKYFKKYSNICHRRVSELIEIIGENFIDLPIPTNFFDGRHVETKKIKALINWFKNKSQENKDSEEEYSEENYNENSSDTLSDGSEV</sequence>